<name>A0A8D6T0S7_9EURY</name>
<evidence type="ECO:0000256" key="6">
    <source>
        <dbReference type="SAM" id="Phobius"/>
    </source>
</evidence>
<evidence type="ECO:0000259" key="7">
    <source>
        <dbReference type="Pfam" id="PF03600"/>
    </source>
</evidence>
<dbReference type="PANTHER" id="PTHR43568:SF1">
    <property type="entry name" value="P PROTEIN"/>
    <property type="match status" value="1"/>
</dbReference>
<dbReference type="Pfam" id="PF03600">
    <property type="entry name" value="CitMHS"/>
    <property type="match status" value="1"/>
</dbReference>
<evidence type="ECO:0000256" key="5">
    <source>
        <dbReference type="ARBA" id="ARBA00023136"/>
    </source>
</evidence>
<feature type="transmembrane region" description="Helical" evidence="6">
    <location>
        <begin position="36"/>
        <end position="55"/>
    </location>
</feature>
<accession>A0A8D6T0S7</accession>
<keyword evidence="4 6" id="KW-1133">Transmembrane helix</keyword>
<evidence type="ECO:0000313" key="8">
    <source>
        <dbReference type="EMBL" id="CAB3289531.1"/>
    </source>
</evidence>
<dbReference type="KEGG" id="mesg:MLAUSG7_1271"/>
<protein>
    <submittedName>
        <fullName evidence="8">Citrate transporter</fullName>
    </submittedName>
</protein>
<keyword evidence="9" id="KW-1185">Reference proteome</keyword>
<evidence type="ECO:0000256" key="1">
    <source>
        <dbReference type="ARBA" id="ARBA00004141"/>
    </source>
</evidence>
<organism evidence="8 9">
    <name type="scientific">Methanocaldococcus lauensis</name>
    <dbReference type="NCBI Taxonomy" id="2546128"/>
    <lineage>
        <taxon>Archaea</taxon>
        <taxon>Methanobacteriati</taxon>
        <taxon>Methanobacteriota</taxon>
        <taxon>Methanomada group</taxon>
        <taxon>Methanococci</taxon>
        <taxon>Methanococcales</taxon>
        <taxon>Methanocaldococcaceae</taxon>
        <taxon>Methanocaldococcus</taxon>
    </lineage>
</organism>
<dbReference type="RefSeq" id="WP_214399606.1">
    <property type="nucleotide sequence ID" value="NZ_LR792632.1"/>
</dbReference>
<evidence type="ECO:0000313" key="9">
    <source>
        <dbReference type="Proteomes" id="UP000679213"/>
    </source>
</evidence>
<dbReference type="Proteomes" id="UP000679213">
    <property type="component" value="Chromosome I"/>
</dbReference>
<feature type="transmembrane region" description="Helical" evidence="6">
    <location>
        <begin position="193"/>
        <end position="225"/>
    </location>
</feature>
<evidence type="ECO:0000256" key="3">
    <source>
        <dbReference type="ARBA" id="ARBA00022692"/>
    </source>
</evidence>
<keyword evidence="2" id="KW-0813">Transport</keyword>
<dbReference type="EMBL" id="LR792632">
    <property type="protein sequence ID" value="CAB3289531.1"/>
    <property type="molecule type" value="Genomic_DNA"/>
</dbReference>
<feature type="transmembrane region" description="Helical" evidence="6">
    <location>
        <begin position="76"/>
        <end position="106"/>
    </location>
</feature>
<feature type="transmembrane region" description="Helical" evidence="6">
    <location>
        <begin position="332"/>
        <end position="353"/>
    </location>
</feature>
<feature type="transmembrane region" description="Helical" evidence="6">
    <location>
        <begin position="231"/>
        <end position="249"/>
    </location>
</feature>
<comment type="subcellular location">
    <subcellularLocation>
        <location evidence="1">Membrane</location>
        <topology evidence="1">Multi-pass membrane protein</topology>
    </subcellularLocation>
</comment>
<dbReference type="PANTHER" id="PTHR43568">
    <property type="entry name" value="P PROTEIN"/>
    <property type="match status" value="1"/>
</dbReference>
<feature type="domain" description="Citrate transporter-like" evidence="7">
    <location>
        <begin position="14"/>
        <end position="291"/>
    </location>
</feature>
<reference evidence="8 9" key="1">
    <citation type="submission" date="2020-04" db="EMBL/GenBank/DDBJ databases">
        <authorList>
            <consortium name="Genoscope - CEA"/>
            <person name="William W."/>
        </authorList>
    </citation>
    <scope>NUCLEOTIDE SEQUENCE [LARGE SCALE GENOMIC DNA]</scope>
    <source>
        <strain evidence="8 9">SG7</strain>
    </source>
</reference>
<feature type="transmembrane region" description="Helical" evidence="6">
    <location>
        <begin position="298"/>
        <end position="320"/>
    </location>
</feature>
<keyword evidence="3 6" id="KW-0812">Transmembrane</keyword>
<feature type="transmembrane region" description="Helical" evidence="6">
    <location>
        <begin position="12"/>
        <end position="30"/>
    </location>
</feature>
<dbReference type="GeneID" id="65884064"/>
<dbReference type="AlphaFoldDB" id="A0A8D6T0S7"/>
<feature type="transmembrane region" description="Helical" evidence="6">
    <location>
        <begin position="270"/>
        <end position="292"/>
    </location>
</feature>
<dbReference type="InterPro" id="IPR004680">
    <property type="entry name" value="Cit_transptr-like_dom"/>
</dbReference>
<proteinExistence type="predicted"/>
<dbReference type="GO" id="GO:0016020">
    <property type="term" value="C:membrane"/>
    <property type="evidence" value="ECO:0007669"/>
    <property type="project" value="UniProtKB-SubCell"/>
</dbReference>
<dbReference type="InterPro" id="IPR051475">
    <property type="entry name" value="Diverse_Ion_Transporter"/>
</dbReference>
<feature type="transmembrane region" description="Helical" evidence="6">
    <location>
        <begin position="153"/>
        <end position="172"/>
    </location>
</feature>
<evidence type="ECO:0000256" key="4">
    <source>
        <dbReference type="ARBA" id="ARBA00022989"/>
    </source>
</evidence>
<evidence type="ECO:0000256" key="2">
    <source>
        <dbReference type="ARBA" id="ARBA00022448"/>
    </source>
</evidence>
<sequence length="358" mass="41592">MKNKLKDIDELIFTFFILLSVLFLTFIIKPTEIVDIIEWKTIFSLFYILVIVNILKDCGFLEWISLKILKKTDRVFVVLILLTLIMSMFVTNDIALFVVIPITLIVAEYCNINLRKILMLEGISANIGSSLTPFGNPQNLFIYHHYNINPINFIVNMVPLEIFGLLILIPFLDFKRAKINIESIEIQTFKKEWLIYLLIFILVVASILGMFNYIYLFPIILFISLIKRVKIDYLFILTFCALFIDIEGLKRLGIIEFFKISYENDIFVMVYSSILSQILSNVPTAILMSNIYNNWLPIAYGVNIGGNGTLIASFANLITLRLSKGNIYLIEFLKYGFIIYMLHLILLVIYLYLKNRFL</sequence>
<keyword evidence="5 6" id="KW-0472">Membrane</keyword>
<dbReference type="GO" id="GO:0055085">
    <property type="term" value="P:transmembrane transport"/>
    <property type="evidence" value="ECO:0007669"/>
    <property type="project" value="InterPro"/>
</dbReference>
<gene>
    <name evidence="8" type="ORF">MLAUSG7_1271</name>
</gene>